<accession>A0ABR9N2G7</accession>
<comment type="caution">
    <text evidence="2">The sequence shown here is derived from an EMBL/GenBank/DDBJ whole genome shotgun (WGS) entry which is preliminary data.</text>
</comment>
<evidence type="ECO:0000259" key="1">
    <source>
        <dbReference type="PROSITE" id="PS51674"/>
    </source>
</evidence>
<keyword evidence="3" id="KW-1185">Reference proteome</keyword>
<dbReference type="EMBL" id="JADAQT010000106">
    <property type="protein sequence ID" value="MBE1877842.1"/>
    <property type="molecule type" value="Genomic_DNA"/>
</dbReference>
<dbReference type="PROSITE" id="PS51674">
    <property type="entry name" value="4FE4S_WBL"/>
    <property type="match status" value="1"/>
</dbReference>
<protein>
    <recommendedName>
        <fullName evidence="1">4Fe-4S Wbl-type domain-containing protein</fullName>
    </recommendedName>
</protein>
<gene>
    <name evidence="2" type="ORF">IHE71_19315</name>
</gene>
<dbReference type="RefSeq" id="WP_192864404.1">
    <property type="nucleotide sequence ID" value="NZ_JADAQT010000106.1"/>
</dbReference>
<name>A0ABR9N2G7_9MICO</name>
<sequence>MIASTEDMRDAACARPENRDLPWVSEDASIRERAAMARVCATCPAFIRCAVEVATTQTTAGFWAGHDRTEPDLPEQDTLPGLDVVAVAA</sequence>
<dbReference type="Pfam" id="PF02467">
    <property type="entry name" value="Whib"/>
    <property type="match status" value="1"/>
</dbReference>
<organism evidence="2 3">
    <name type="scientific">Myceligenerans pegani</name>
    <dbReference type="NCBI Taxonomy" id="2776917"/>
    <lineage>
        <taxon>Bacteria</taxon>
        <taxon>Bacillati</taxon>
        <taxon>Actinomycetota</taxon>
        <taxon>Actinomycetes</taxon>
        <taxon>Micrococcales</taxon>
        <taxon>Promicromonosporaceae</taxon>
        <taxon>Myceligenerans</taxon>
    </lineage>
</organism>
<dbReference type="Proteomes" id="UP000625527">
    <property type="component" value="Unassembled WGS sequence"/>
</dbReference>
<feature type="domain" description="4Fe-4S Wbl-type" evidence="1">
    <location>
        <begin position="12"/>
        <end position="73"/>
    </location>
</feature>
<proteinExistence type="predicted"/>
<evidence type="ECO:0000313" key="2">
    <source>
        <dbReference type="EMBL" id="MBE1877842.1"/>
    </source>
</evidence>
<evidence type="ECO:0000313" key="3">
    <source>
        <dbReference type="Proteomes" id="UP000625527"/>
    </source>
</evidence>
<reference evidence="2 3" key="1">
    <citation type="submission" date="2020-10" db="EMBL/GenBank/DDBJ databases">
        <title>Myceligenerans pegani sp. nov., an endophytic actinomycete isolated from Peganum harmala L. in Xinjiang, China.</title>
        <authorList>
            <person name="Xin L."/>
        </authorList>
    </citation>
    <scope>NUCLEOTIDE SEQUENCE [LARGE SCALE GENOMIC DNA]</scope>
    <source>
        <strain evidence="2 3">TRM65318</strain>
    </source>
</reference>
<dbReference type="InterPro" id="IPR034768">
    <property type="entry name" value="4FE4S_WBL"/>
</dbReference>